<protein>
    <submittedName>
        <fullName evidence="2">Uncharacterized protein</fullName>
    </submittedName>
</protein>
<accession>A0A2H0WQ55</accession>
<dbReference type="EMBL" id="PEZI01000019">
    <property type="protein sequence ID" value="PIS14794.1"/>
    <property type="molecule type" value="Genomic_DNA"/>
</dbReference>
<dbReference type="AlphaFoldDB" id="A0A2H0WQ55"/>
<feature type="non-terminal residue" evidence="2">
    <location>
        <position position="128"/>
    </location>
</feature>
<feature type="compositionally biased region" description="Basic residues" evidence="1">
    <location>
        <begin position="22"/>
        <end position="32"/>
    </location>
</feature>
<evidence type="ECO:0000313" key="3">
    <source>
        <dbReference type="Proteomes" id="UP000230775"/>
    </source>
</evidence>
<gene>
    <name evidence="2" type="ORF">COT64_00785</name>
</gene>
<dbReference type="Proteomes" id="UP000230775">
    <property type="component" value="Unassembled WGS sequence"/>
</dbReference>
<name>A0A2H0WQ55_9BACT</name>
<feature type="region of interest" description="Disordered" evidence="1">
    <location>
        <begin position="21"/>
        <end position="42"/>
    </location>
</feature>
<feature type="compositionally biased region" description="Basic and acidic residues" evidence="1">
    <location>
        <begin position="33"/>
        <end position="42"/>
    </location>
</feature>
<organism evidence="2 3">
    <name type="scientific">Candidatus Shapirobacteria bacterium CG09_land_8_20_14_0_10_39_12</name>
    <dbReference type="NCBI Taxonomy" id="1974885"/>
    <lineage>
        <taxon>Bacteria</taxon>
        <taxon>Candidatus Shapironibacteriota</taxon>
    </lineage>
</organism>
<evidence type="ECO:0000313" key="2">
    <source>
        <dbReference type="EMBL" id="PIS14794.1"/>
    </source>
</evidence>
<proteinExistence type="predicted"/>
<evidence type="ECO:0000256" key="1">
    <source>
        <dbReference type="SAM" id="MobiDB-lite"/>
    </source>
</evidence>
<reference evidence="3" key="1">
    <citation type="submission" date="2017-09" db="EMBL/GenBank/DDBJ databases">
        <title>Depth-based differentiation of microbial function through sediment-hosted aquifers and enrichment of novel symbionts in the deep terrestrial subsurface.</title>
        <authorList>
            <person name="Probst A.J."/>
            <person name="Ladd B."/>
            <person name="Jarett J.K."/>
            <person name="Geller-Mcgrath D.E."/>
            <person name="Sieber C.M.K."/>
            <person name="Emerson J.B."/>
            <person name="Anantharaman K."/>
            <person name="Thomas B.C."/>
            <person name="Malmstrom R."/>
            <person name="Stieglmeier M."/>
            <person name="Klingl A."/>
            <person name="Woyke T."/>
            <person name="Ryan C.M."/>
            <person name="Banfield J.F."/>
        </authorList>
    </citation>
    <scope>NUCLEOTIDE SEQUENCE [LARGE SCALE GENOMIC DNA]</scope>
</reference>
<comment type="caution">
    <text evidence="2">The sequence shown here is derived from an EMBL/GenBank/DDBJ whole genome shotgun (WGS) entry which is preliminary data.</text>
</comment>
<sequence length="128" mass="14892">MIINNHFPVLVQLLPKNDPRRSKWVKSLKKRPPPWDKGKSKETDLRVKKISDTFKRKKIDNFSKWRDEMKRCGKIRSIYPDFVKSNDLAFLIGITLGDGNIQNFPRTDRLLISLNAKYPGLVNDVALV</sequence>